<keyword evidence="4" id="KW-1185">Reference proteome</keyword>
<evidence type="ECO:0000259" key="2">
    <source>
        <dbReference type="PROSITE" id="PS00282"/>
    </source>
</evidence>
<evidence type="ECO:0000313" key="4">
    <source>
        <dbReference type="Proteomes" id="UP000823388"/>
    </source>
</evidence>
<dbReference type="EMBL" id="CM029043">
    <property type="protein sequence ID" value="KAG2610995.1"/>
    <property type="molecule type" value="Genomic_DNA"/>
</dbReference>
<organism evidence="3 4">
    <name type="scientific">Panicum virgatum</name>
    <name type="common">Blackwell switchgrass</name>
    <dbReference type="NCBI Taxonomy" id="38727"/>
    <lineage>
        <taxon>Eukaryota</taxon>
        <taxon>Viridiplantae</taxon>
        <taxon>Streptophyta</taxon>
        <taxon>Embryophyta</taxon>
        <taxon>Tracheophyta</taxon>
        <taxon>Spermatophyta</taxon>
        <taxon>Magnoliopsida</taxon>
        <taxon>Liliopsida</taxon>
        <taxon>Poales</taxon>
        <taxon>Poaceae</taxon>
        <taxon>PACMAD clade</taxon>
        <taxon>Panicoideae</taxon>
        <taxon>Panicodae</taxon>
        <taxon>Paniceae</taxon>
        <taxon>Panicinae</taxon>
        <taxon>Panicum</taxon>
        <taxon>Panicum sect. Hiantes</taxon>
    </lineage>
</organism>
<dbReference type="AlphaFoldDB" id="A0A8T0TPL6"/>
<dbReference type="Proteomes" id="UP000823388">
    <property type="component" value="Chromosome 4K"/>
</dbReference>
<dbReference type="PROSITE" id="PS00282">
    <property type="entry name" value="KAZAL_1"/>
    <property type="match status" value="1"/>
</dbReference>
<gene>
    <name evidence="3" type="ORF">PVAP13_4KG119200</name>
</gene>
<dbReference type="InterPro" id="IPR002350">
    <property type="entry name" value="Kazal_dom"/>
</dbReference>
<evidence type="ECO:0000313" key="3">
    <source>
        <dbReference type="EMBL" id="KAG2610995.1"/>
    </source>
</evidence>
<name>A0A8T0TPL6_PANVG</name>
<proteinExistence type="predicted"/>
<accession>A0A8T0TPL6</accession>
<reference evidence="3" key="1">
    <citation type="submission" date="2020-05" db="EMBL/GenBank/DDBJ databases">
        <title>WGS assembly of Panicum virgatum.</title>
        <authorList>
            <person name="Lovell J.T."/>
            <person name="Jenkins J."/>
            <person name="Shu S."/>
            <person name="Juenger T.E."/>
            <person name="Schmutz J."/>
        </authorList>
    </citation>
    <scope>NUCLEOTIDE SEQUENCE</scope>
    <source>
        <strain evidence="3">AP13</strain>
    </source>
</reference>
<sequence>MASGAASSLKAAATIAVACICMVAVLSSSEAAQMLCCKCDQYCSSSTGGCTSSFCGSACGSATSPGCLSCKQAYFSKCKNLCINYCQGNCVSC</sequence>
<protein>
    <recommendedName>
        <fullName evidence="2">Kazal-like domain-containing protein</fullName>
    </recommendedName>
</protein>
<feature type="domain" description="Kazal-like" evidence="2">
    <location>
        <begin position="59"/>
        <end position="82"/>
    </location>
</feature>
<comment type="caution">
    <text evidence="3">The sequence shown here is derived from an EMBL/GenBank/DDBJ whole genome shotgun (WGS) entry which is preliminary data.</text>
</comment>
<feature type="signal peptide" evidence="1">
    <location>
        <begin position="1"/>
        <end position="31"/>
    </location>
</feature>
<feature type="chain" id="PRO_5035836423" description="Kazal-like domain-containing protein" evidence="1">
    <location>
        <begin position="32"/>
        <end position="93"/>
    </location>
</feature>
<keyword evidence="1" id="KW-0732">Signal</keyword>
<evidence type="ECO:0000256" key="1">
    <source>
        <dbReference type="SAM" id="SignalP"/>
    </source>
</evidence>